<evidence type="ECO:0000256" key="6">
    <source>
        <dbReference type="ARBA" id="ARBA00023125"/>
    </source>
</evidence>
<keyword evidence="7" id="KW-0456">Lyase</keyword>
<evidence type="ECO:0000256" key="2">
    <source>
        <dbReference type="ARBA" id="ARBA00022670"/>
    </source>
</evidence>
<dbReference type="RefSeq" id="WP_348713400.1">
    <property type="nucleotide sequence ID" value="NZ_CAXIXY010000007.1"/>
</dbReference>
<keyword evidence="2 8" id="KW-0645">Protease</keyword>
<dbReference type="Pfam" id="PF02586">
    <property type="entry name" value="SRAP"/>
    <property type="match status" value="1"/>
</dbReference>
<evidence type="ECO:0000313" key="9">
    <source>
        <dbReference type="EMBL" id="CAL2092628.1"/>
    </source>
</evidence>
<name>A0ABM9P5L4_9FLAO</name>
<sequence length="254" mass="29743">MCYDVKASLEAQLKRAKRLGDWSAVEEIMERLVPDTDLPIHHASGFSHPEMLIYTDKDPEFPVVATWGLIPHWVSDEEQMKKTWNNTLNARGETIFKKPSFKQAAKNNRCLIYIDGFYEHHHYNKATYPFYIYRKDKEPIVLAGLWNEWKNPDKGIFTSFTIVTTVANGLLSKIHNNPKLKVPRMPLILTEETEEKWLNPITEDSEIYQIENLIESYPESLLSYHTVSRLRGKEYLGNIEEISNEFVYEELVFE</sequence>
<protein>
    <recommendedName>
        <fullName evidence="8">Abasic site processing protein</fullName>
        <ecNumber evidence="8">3.4.-.-</ecNumber>
    </recommendedName>
</protein>
<evidence type="ECO:0000256" key="4">
    <source>
        <dbReference type="ARBA" id="ARBA00022801"/>
    </source>
</evidence>
<dbReference type="SUPFAM" id="SSF143081">
    <property type="entry name" value="BB1717-like"/>
    <property type="match status" value="1"/>
</dbReference>
<dbReference type="PANTHER" id="PTHR13604:SF0">
    <property type="entry name" value="ABASIC SITE PROCESSING PROTEIN HMCES"/>
    <property type="match status" value="1"/>
</dbReference>
<organism evidence="9 10">
    <name type="scientific">Tenacibaculum platacis</name>
    <dbReference type="NCBI Taxonomy" id="3137852"/>
    <lineage>
        <taxon>Bacteria</taxon>
        <taxon>Pseudomonadati</taxon>
        <taxon>Bacteroidota</taxon>
        <taxon>Flavobacteriia</taxon>
        <taxon>Flavobacteriales</taxon>
        <taxon>Flavobacteriaceae</taxon>
        <taxon>Tenacibaculum</taxon>
    </lineage>
</organism>
<proteinExistence type="inferred from homology"/>
<dbReference type="InterPro" id="IPR003738">
    <property type="entry name" value="SRAP"/>
</dbReference>
<comment type="similarity">
    <text evidence="1 8">Belongs to the SOS response-associated peptidase family.</text>
</comment>
<dbReference type="EC" id="3.4.-.-" evidence="8"/>
<evidence type="ECO:0000256" key="5">
    <source>
        <dbReference type="ARBA" id="ARBA00023124"/>
    </source>
</evidence>
<dbReference type="Proteomes" id="UP001497416">
    <property type="component" value="Unassembled WGS sequence"/>
</dbReference>
<keyword evidence="4 8" id="KW-0378">Hydrolase</keyword>
<keyword evidence="3" id="KW-0227">DNA damage</keyword>
<evidence type="ECO:0000256" key="1">
    <source>
        <dbReference type="ARBA" id="ARBA00008136"/>
    </source>
</evidence>
<evidence type="ECO:0000313" key="10">
    <source>
        <dbReference type="Proteomes" id="UP001497416"/>
    </source>
</evidence>
<reference evidence="9 10" key="1">
    <citation type="submission" date="2024-05" db="EMBL/GenBank/DDBJ databases">
        <authorList>
            <person name="Duchaud E."/>
        </authorList>
    </citation>
    <scope>NUCLEOTIDE SEQUENCE [LARGE SCALE GENOMIC DNA]</scope>
    <source>
        <strain evidence="9">Ena-SAMPLE-TAB-13-05-2024-13:56:06:370-140302</strain>
    </source>
</reference>
<dbReference type="Gene3D" id="3.90.1680.10">
    <property type="entry name" value="SOS response associated peptidase-like"/>
    <property type="match status" value="1"/>
</dbReference>
<comment type="caution">
    <text evidence="9">The sequence shown here is derived from an EMBL/GenBank/DDBJ whole genome shotgun (WGS) entry which is preliminary data.</text>
</comment>
<gene>
    <name evidence="9" type="ORF">T190607A01A_50039</name>
</gene>
<keyword evidence="6" id="KW-0238">DNA-binding</keyword>
<dbReference type="GO" id="GO:0016787">
    <property type="term" value="F:hydrolase activity"/>
    <property type="evidence" value="ECO:0007669"/>
    <property type="project" value="UniProtKB-KW"/>
</dbReference>
<dbReference type="PANTHER" id="PTHR13604">
    <property type="entry name" value="DC12-RELATED"/>
    <property type="match status" value="1"/>
</dbReference>
<keyword evidence="5" id="KW-0190">Covalent protein-DNA linkage</keyword>
<evidence type="ECO:0000256" key="3">
    <source>
        <dbReference type="ARBA" id="ARBA00022763"/>
    </source>
</evidence>
<dbReference type="EMBL" id="CAXIXY010000007">
    <property type="protein sequence ID" value="CAL2092628.1"/>
    <property type="molecule type" value="Genomic_DNA"/>
</dbReference>
<accession>A0ABM9P5L4</accession>
<keyword evidence="10" id="KW-1185">Reference proteome</keyword>
<dbReference type="InterPro" id="IPR036590">
    <property type="entry name" value="SRAP-like"/>
</dbReference>
<evidence type="ECO:0000256" key="7">
    <source>
        <dbReference type="ARBA" id="ARBA00023239"/>
    </source>
</evidence>
<evidence type="ECO:0000256" key="8">
    <source>
        <dbReference type="RuleBase" id="RU364100"/>
    </source>
</evidence>